<keyword evidence="2" id="KW-1185">Reference proteome</keyword>
<evidence type="ECO:0000313" key="2">
    <source>
        <dbReference type="Proteomes" id="UP000095401"/>
    </source>
</evidence>
<reference evidence="2" key="1">
    <citation type="submission" date="2016-09" db="EMBL/GenBank/DDBJ databases">
        <title>Acidihalobacter prosperus F5.</title>
        <authorList>
            <person name="Khaleque H.N."/>
            <person name="Ramsay J.P."/>
            <person name="Kaksonen A.H."/>
            <person name="Boxall N.J."/>
            <person name="Watkin E.L.J."/>
        </authorList>
    </citation>
    <scope>NUCLEOTIDE SEQUENCE [LARGE SCALE GENOMIC DNA]</scope>
    <source>
        <strain evidence="2">F5</strain>
    </source>
</reference>
<dbReference type="AlphaFoldDB" id="A0A1D8IMM1"/>
<dbReference type="EMBL" id="CP017415">
    <property type="protein sequence ID" value="AOU97661.1"/>
    <property type="molecule type" value="Genomic_DNA"/>
</dbReference>
<dbReference type="InterPro" id="IPR045865">
    <property type="entry name" value="ACT-like_dom_sf"/>
</dbReference>
<evidence type="ECO:0000313" key="1">
    <source>
        <dbReference type="EMBL" id="AOU97661.1"/>
    </source>
</evidence>
<name>A0A1D8IMM1_9GAMM</name>
<protein>
    <recommendedName>
        <fullName evidence="3">ACT domain-containing protein</fullName>
    </recommendedName>
</protein>
<dbReference type="KEGG" id="aprs:BI364_06550"/>
<sequence>MSTIRWVLRIRVEDRTGVLARISAVCTYWAISLQLVQNSETEQPGEAAILLGFAASERKAKLLMRHLRRLESVREIVLLPHDEPTLRATTTIQLTDGAHPHCPADVDVHALNAEGRYLLIGSLYSVETCLNELRHRGLLHSAGRALIAL</sequence>
<gene>
    <name evidence="1" type="ORF">BI364_06550</name>
</gene>
<organism evidence="1 2">
    <name type="scientific">Acidihalobacter yilgarnensis</name>
    <dbReference type="NCBI Taxonomy" id="2819280"/>
    <lineage>
        <taxon>Bacteria</taxon>
        <taxon>Pseudomonadati</taxon>
        <taxon>Pseudomonadota</taxon>
        <taxon>Gammaproteobacteria</taxon>
        <taxon>Chromatiales</taxon>
        <taxon>Ectothiorhodospiraceae</taxon>
        <taxon>Acidihalobacter</taxon>
    </lineage>
</organism>
<dbReference type="SUPFAM" id="SSF55021">
    <property type="entry name" value="ACT-like"/>
    <property type="match status" value="1"/>
</dbReference>
<dbReference type="Gene3D" id="3.30.70.260">
    <property type="match status" value="1"/>
</dbReference>
<dbReference type="RefSeq" id="WP_070078046.1">
    <property type="nucleotide sequence ID" value="NZ_CP017415.1"/>
</dbReference>
<accession>A0A1D8IMM1</accession>
<proteinExistence type="predicted"/>
<dbReference type="Proteomes" id="UP000095401">
    <property type="component" value="Chromosome"/>
</dbReference>
<evidence type="ECO:0008006" key="3">
    <source>
        <dbReference type="Google" id="ProtNLM"/>
    </source>
</evidence>